<dbReference type="PANTHER" id="PTHR11364">
    <property type="entry name" value="THIOSULFATE SULFERTANSFERASE"/>
    <property type="match status" value="1"/>
</dbReference>
<evidence type="ECO:0000256" key="1">
    <source>
        <dbReference type="ARBA" id="ARBA00022679"/>
    </source>
</evidence>
<dbReference type="SUPFAM" id="SSF52821">
    <property type="entry name" value="Rhodanese/Cell cycle control phosphatase"/>
    <property type="match status" value="2"/>
</dbReference>
<dbReference type="SMART" id="SM00450">
    <property type="entry name" value="RHOD"/>
    <property type="match status" value="2"/>
</dbReference>
<dbReference type="PROSITE" id="PS50206">
    <property type="entry name" value="RHODANESE_3"/>
    <property type="match status" value="2"/>
</dbReference>
<comment type="caution">
    <text evidence="4">The sequence shown here is derived from an EMBL/GenBank/DDBJ whole genome shotgun (WGS) entry which is preliminary data.</text>
</comment>
<dbReference type="AlphaFoldDB" id="A0A9D2QH09"/>
<dbReference type="Pfam" id="PF00581">
    <property type="entry name" value="Rhodanese"/>
    <property type="match status" value="2"/>
</dbReference>
<dbReference type="PANTHER" id="PTHR11364:SF27">
    <property type="entry name" value="SULFURTRANSFERASE"/>
    <property type="match status" value="1"/>
</dbReference>
<dbReference type="Proteomes" id="UP000823858">
    <property type="component" value="Unassembled WGS sequence"/>
</dbReference>
<organism evidence="4 5">
    <name type="scientific">Candidatus Corynebacterium faecigallinarum</name>
    <dbReference type="NCBI Taxonomy" id="2838528"/>
    <lineage>
        <taxon>Bacteria</taxon>
        <taxon>Bacillati</taxon>
        <taxon>Actinomycetota</taxon>
        <taxon>Actinomycetes</taxon>
        <taxon>Mycobacteriales</taxon>
        <taxon>Corynebacteriaceae</taxon>
        <taxon>Corynebacterium</taxon>
    </lineage>
</organism>
<name>A0A9D2QH09_9CORY</name>
<keyword evidence="2" id="KW-0677">Repeat</keyword>
<dbReference type="InterPro" id="IPR036873">
    <property type="entry name" value="Rhodanese-like_dom_sf"/>
</dbReference>
<reference evidence="4" key="1">
    <citation type="journal article" date="2021" name="PeerJ">
        <title>Extensive microbial diversity within the chicken gut microbiome revealed by metagenomics and culture.</title>
        <authorList>
            <person name="Gilroy R."/>
            <person name="Ravi A."/>
            <person name="Getino M."/>
            <person name="Pursley I."/>
            <person name="Horton D.L."/>
            <person name="Alikhan N.F."/>
            <person name="Baker D."/>
            <person name="Gharbi K."/>
            <person name="Hall N."/>
            <person name="Watson M."/>
            <person name="Adriaenssens E.M."/>
            <person name="Foster-Nyarko E."/>
            <person name="Jarju S."/>
            <person name="Secka A."/>
            <person name="Antonio M."/>
            <person name="Oren A."/>
            <person name="Chaudhuri R.R."/>
            <person name="La Ragione R."/>
            <person name="Hildebrand F."/>
            <person name="Pallen M.J."/>
        </authorList>
    </citation>
    <scope>NUCLEOTIDE SEQUENCE</scope>
    <source>
        <strain evidence="4">ChiHjej13B12-4958</strain>
    </source>
</reference>
<protein>
    <submittedName>
        <fullName evidence="4">Sulfurtransferase</fullName>
    </submittedName>
</protein>
<dbReference type="InterPro" id="IPR045078">
    <property type="entry name" value="TST/MPST-like"/>
</dbReference>
<feature type="domain" description="Rhodanese" evidence="3">
    <location>
        <begin position="28"/>
        <end position="146"/>
    </location>
</feature>
<evidence type="ECO:0000259" key="3">
    <source>
        <dbReference type="PROSITE" id="PS50206"/>
    </source>
</evidence>
<keyword evidence="1" id="KW-0808">Transferase</keyword>
<dbReference type="EMBL" id="DWVP01000018">
    <property type="protein sequence ID" value="HJC85382.1"/>
    <property type="molecule type" value="Genomic_DNA"/>
</dbReference>
<proteinExistence type="predicted"/>
<evidence type="ECO:0000256" key="2">
    <source>
        <dbReference type="ARBA" id="ARBA00022737"/>
    </source>
</evidence>
<dbReference type="Gene3D" id="3.40.250.10">
    <property type="entry name" value="Rhodanese-like domain"/>
    <property type="match status" value="2"/>
</dbReference>
<accession>A0A9D2QH09</accession>
<evidence type="ECO:0000313" key="5">
    <source>
        <dbReference type="Proteomes" id="UP000823858"/>
    </source>
</evidence>
<dbReference type="InterPro" id="IPR001763">
    <property type="entry name" value="Rhodanese-like_dom"/>
</dbReference>
<dbReference type="CDD" id="cd01448">
    <property type="entry name" value="TST_Repeat_1"/>
    <property type="match status" value="1"/>
</dbReference>
<evidence type="ECO:0000313" key="4">
    <source>
        <dbReference type="EMBL" id="HJC85382.1"/>
    </source>
</evidence>
<reference evidence="4" key="2">
    <citation type="submission" date="2021-04" db="EMBL/GenBank/DDBJ databases">
        <authorList>
            <person name="Gilroy R."/>
        </authorList>
    </citation>
    <scope>NUCLEOTIDE SEQUENCE</scope>
    <source>
        <strain evidence="4">ChiHjej13B12-4958</strain>
    </source>
</reference>
<feature type="domain" description="Rhodanese" evidence="3">
    <location>
        <begin position="197"/>
        <end position="306"/>
    </location>
</feature>
<sequence length="307" mass="32425">MTLSQTQTPHQTEPPFISPEDLYAASTRGDRMVIIDSDWEPGGDTAWNLYVARHIPGSFFCDPITMLAGSPSAGGGRAPLPNPRILQRYLDDWGIRPGLPVRIYDRGGLLHAARGWWVLRWAGVTDVKILDGGTVGWQAAGGDVATGIGCLRGRGTFEAFAGGAPTMAVATIDEVSALSAEIAASGNVSGPASTIPLLVDARTVDRFHGQSEPVDRRAGHIPGAVSIPVIDLLDDGRVPPSEVVRERLAAHGLTDDTIAAEAVIYSGSGVDSALFIALMEHAGLPAARHFVGGWSQWALDRSRPVGL</sequence>
<gene>
    <name evidence="4" type="ORF">H9751_07550</name>
</gene>
<dbReference type="GO" id="GO:0004792">
    <property type="term" value="F:thiosulfate-cyanide sulfurtransferase activity"/>
    <property type="evidence" value="ECO:0007669"/>
    <property type="project" value="TreeGrafter"/>
</dbReference>